<evidence type="ECO:0000259" key="1">
    <source>
        <dbReference type="Pfam" id="PF03184"/>
    </source>
</evidence>
<reference evidence="2 3" key="1">
    <citation type="journal article" date="2019" name="Sci. Rep.">
        <title>Orb-weaving spider Araneus ventricosus genome elucidates the spidroin gene catalogue.</title>
        <authorList>
            <person name="Kono N."/>
            <person name="Nakamura H."/>
            <person name="Ohtoshi R."/>
            <person name="Moran D.A.P."/>
            <person name="Shinohara A."/>
            <person name="Yoshida Y."/>
            <person name="Fujiwara M."/>
            <person name="Mori M."/>
            <person name="Tomita M."/>
            <person name="Arakawa K."/>
        </authorList>
    </citation>
    <scope>NUCLEOTIDE SEQUENCE [LARGE SCALE GENOMIC DNA]</scope>
</reference>
<proteinExistence type="predicted"/>
<comment type="caution">
    <text evidence="2">The sequence shown here is derived from an EMBL/GenBank/DDBJ whole genome shotgun (WGS) entry which is preliminary data.</text>
</comment>
<evidence type="ECO:0000313" key="2">
    <source>
        <dbReference type="EMBL" id="GBM99601.1"/>
    </source>
</evidence>
<dbReference type="GO" id="GO:0005634">
    <property type="term" value="C:nucleus"/>
    <property type="evidence" value="ECO:0007669"/>
    <property type="project" value="TreeGrafter"/>
</dbReference>
<dbReference type="PANTHER" id="PTHR19303">
    <property type="entry name" value="TRANSPOSON"/>
    <property type="match status" value="1"/>
</dbReference>
<protein>
    <recommendedName>
        <fullName evidence="1">DDE-1 domain-containing protein</fullName>
    </recommendedName>
</protein>
<accession>A0A4Y2KB70</accession>
<dbReference type="OrthoDB" id="6622162at2759"/>
<dbReference type="Proteomes" id="UP000499080">
    <property type="component" value="Unassembled WGS sequence"/>
</dbReference>
<dbReference type="InterPro" id="IPR050863">
    <property type="entry name" value="CenT-Element_Derived"/>
</dbReference>
<dbReference type="GO" id="GO:0003677">
    <property type="term" value="F:DNA binding"/>
    <property type="evidence" value="ECO:0007669"/>
    <property type="project" value="TreeGrafter"/>
</dbReference>
<gene>
    <name evidence="2" type="ORF">AVEN_11410_1</name>
</gene>
<keyword evidence="3" id="KW-1185">Reference proteome</keyword>
<dbReference type="Pfam" id="PF03184">
    <property type="entry name" value="DDE_1"/>
    <property type="match status" value="1"/>
</dbReference>
<sequence>MFKDEKYRGGKQRKVRLTVLLAANEDGSEKLPPLMIERSEKSRCFAKVQSFPLKYKANRKVWMTNNYGAHNNLPALQNVSVKFFPENTISKFQPYTNYRRQLVRKLVDAIHEGSTLPKMNVLIP</sequence>
<dbReference type="AlphaFoldDB" id="A0A4Y2KB70"/>
<dbReference type="PANTHER" id="PTHR19303:SF73">
    <property type="entry name" value="PROTEIN PDC2"/>
    <property type="match status" value="1"/>
</dbReference>
<organism evidence="2 3">
    <name type="scientific">Araneus ventricosus</name>
    <name type="common">Orbweaver spider</name>
    <name type="synonym">Epeira ventricosa</name>
    <dbReference type="NCBI Taxonomy" id="182803"/>
    <lineage>
        <taxon>Eukaryota</taxon>
        <taxon>Metazoa</taxon>
        <taxon>Ecdysozoa</taxon>
        <taxon>Arthropoda</taxon>
        <taxon>Chelicerata</taxon>
        <taxon>Arachnida</taxon>
        <taxon>Araneae</taxon>
        <taxon>Araneomorphae</taxon>
        <taxon>Entelegynae</taxon>
        <taxon>Araneoidea</taxon>
        <taxon>Araneidae</taxon>
        <taxon>Araneus</taxon>
    </lineage>
</organism>
<dbReference type="InterPro" id="IPR004875">
    <property type="entry name" value="DDE_SF_endonuclease_dom"/>
</dbReference>
<name>A0A4Y2KB70_ARAVE</name>
<evidence type="ECO:0000313" key="3">
    <source>
        <dbReference type="Proteomes" id="UP000499080"/>
    </source>
</evidence>
<feature type="domain" description="DDE-1" evidence="1">
    <location>
        <begin position="15"/>
        <end position="67"/>
    </location>
</feature>
<dbReference type="EMBL" id="BGPR01271476">
    <property type="protein sequence ID" value="GBM99601.1"/>
    <property type="molecule type" value="Genomic_DNA"/>
</dbReference>